<dbReference type="AlphaFoldDB" id="A0ABC8S2Q2"/>
<dbReference type="FunFam" id="1.25.40.10:FF:000285">
    <property type="entry name" value="Pentatricopeptide repeat-containing protein, chloroplastic"/>
    <property type="match status" value="1"/>
</dbReference>
<dbReference type="InterPro" id="IPR033671">
    <property type="entry name" value="TrmH"/>
</dbReference>
<dbReference type="FunFam" id="1.25.40.10:FF:000090">
    <property type="entry name" value="Pentatricopeptide repeat-containing protein, chloroplastic"/>
    <property type="match status" value="1"/>
</dbReference>
<feature type="repeat" description="PPR" evidence="5">
    <location>
        <begin position="216"/>
        <end position="252"/>
    </location>
</feature>
<evidence type="ECO:0000256" key="4">
    <source>
        <dbReference type="ARBA" id="ARBA00022737"/>
    </source>
</evidence>
<dbReference type="Gene3D" id="3.40.1280.10">
    <property type="match status" value="1"/>
</dbReference>
<proteinExistence type="predicted"/>
<dbReference type="GO" id="GO:0032259">
    <property type="term" value="P:methylation"/>
    <property type="evidence" value="ECO:0007669"/>
    <property type="project" value="UniProtKB-KW"/>
</dbReference>
<feature type="repeat" description="PPR" evidence="5">
    <location>
        <begin position="623"/>
        <end position="657"/>
    </location>
</feature>
<feature type="repeat" description="PPR" evidence="5">
    <location>
        <begin position="522"/>
        <end position="556"/>
    </location>
</feature>
<accession>A0ABC8S2Q2</accession>
<dbReference type="Pfam" id="PF13041">
    <property type="entry name" value="PPR_2"/>
    <property type="match status" value="2"/>
</dbReference>
<dbReference type="CDD" id="cd18092">
    <property type="entry name" value="SpoU-like_TrmH"/>
    <property type="match status" value="1"/>
</dbReference>
<keyword evidence="1" id="KW-0694">RNA-binding</keyword>
<evidence type="ECO:0000256" key="2">
    <source>
        <dbReference type="ARBA" id="ARBA00022603"/>
    </source>
</evidence>
<keyword evidence="4" id="KW-0677">Repeat</keyword>
<dbReference type="FunFam" id="3.40.1280.10:FF:000016">
    <property type="entry name" value="rRNA methylase-like protein"/>
    <property type="match status" value="1"/>
</dbReference>
<feature type="domain" description="tRNA/rRNA methyltransferase SpoU type" evidence="6">
    <location>
        <begin position="832"/>
        <end position="973"/>
    </location>
</feature>
<organism evidence="7 8">
    <name type="scientific">Ilex paraguariensis</name>
    <name type="common">yerba mate</name>
    <dbReference type="NCBI Taxonomy" id="185542"/>
    <lineage>
        <taxon>Eukaryota</taxon>
        <taxon>Viridiplantae</taxon>
        <taxon>Streptophyta</taxon>
        <taxon>Embryophyta</taxon>
        <taxon>Tracheophyta</taxon>
        <taxon>Spermatophyta</taxon>
        <taxon>Magnoliopsida</taxon>
        <taxon>eudicotyledons</taxon>
        <taxon>Gunneridae</taxon>
        <taxon>Pentapetalae</taxon>
        <taxon>asterids</taxon>
        <taxon>campanulids</taxon>
        <taxon>Aquifoliales</taxon>
        <taxon>Aquifoliaceae</taxon>
        <taxon>Ilex</taxon>
    </lineage>
</organism>
<keyword evidence="3" id="KW-0808">Transferase</keyword>
<evidence type="ECO:0000313" key="8">
    <source>
        <dbReference type="Proteomes" id="UP001642360"/>
    </source>
</evidence>
<feature type="repeat" description="PPR" evidence="5">
    <location>
        <begin position="658"/>
        <end position="688"/>
    </location>
</feature>
<evidence type="ECO:0000256" key="5">
    <source>
        <dbReference type="PROSITE-ProRule" id="PRU00708"/>
    </source>
</evidence>
<dbReference type="PROSITE" id="PS51375">
    <property type="entry name" value="PPR"/>
    <property type="match status" value="6"/>
</dbReference>
<evidence type="ECO:0000259" key="6">
    <source>
        <dbReference type="Pfam" id="PF00588"/>
    </source>
</evidence>
<dbReference type="EMBL" id="CAUOFW020002138">
    <property type="protein sequence ID" value="CAK9151445.1"/>
    <property type="molecule type" value="Genomic_DNA"/>
</dbReference>
<keyword evidence="8" id="KW-1185">Reference proteome</keyword>
<dbReference type="InterPro" id="IPR029028">
    <property type="entry name" value="Alpha/beta_knot_MTases"/>
</dbReference>
<evidence type="ECO:0000256" key="3">
    <source>
        <dbReference type="ARBA" id="ARBA00022679"/>
    </source>
</evidence>
<feature type="repeat" description="PPR" evidence="5">
    <location>
        <begin position="320"/>
        <end position="354"/>
    </location>
</feature>
<dbReference type="Pfam" id="PF00588">
    <property type="entry name" value="SpoU_methylase"/>
    <property type="match status" value="1"/>
</dbReference>
<dbReference type="PANTHER" id="PTHR47926:SF452">
    <property type="entry name" value="PENTATRICOPEPTIDE REPEAT-CONTAINING PROTEIN"/>
    <property type="match status" value="1"/>
</dbReference>
<gene>
    <name evidence="7" type="ORF">ILEXP_LOCUS19612</name>
</gene>
<dbReference type="InterPro" id="IPR011990">
    <property type="entry name" value="TPR-like_helical_dom_sf"/>
</dbReference>
<dbReference type="Pfam" id="PF13812">
    <property type="entry name" value="PPR_3"/>
    <property type="match status" value="1"/>
</dbReference>
<keyword evidence="1" id="KW-0820">tRNA-binding</keyword>
<dbReference type="GO" id="GO:0016070">
    <property type="term" value="P:RNA metabolic process"/>
    <property type="evidence" value="ECO:0007669"/>
    <property type="project" value="UniProtKB-ARBA"/>
</dbReference>
<dbReference type="Proteomes" id="UP001642360">
    <property type="component" value="Unassembled WGS sequence"/>
</dbReference>
<dbReference type="InterPro" id="IPR046960">
    <property type="entry name" value="PPR_At4g14850-like_plant"/>
</dbReference>
<feature type="repeat" description="PPR" evidence="5">
    <location>
        <begin position="421"/>
        <end position="455"/>
    </location>
</feature>
<dbReference type="FunFam" id="1.25.40.10:FF:000436">
    <property type="entry name" value="Pentatricopeptide repeat-containing protein At5g39350 family"/>
    <property type="match status" value="1"/>
</dbReference>
<comment type="caution">
    <text evidence="7">The sequence shown here is derived from an EMBL/GenBank/DDBJ whole genome shotgun (WGS) entry which is preliminary data.</text>
</comment>
<dbReference type="Pfam" id="PF01535">
    <property type="entry name" value="PPR"/>
    <property type="match status" value="5"/>
</dbReference>
<dbReference type="GO" id="GO:0000049">
    <property type="term" value="F:tRNA binding"/>
    <property type="evidence" value="ECO:0007669"/>
    <property type="project" value="UniProtKB-KW"/>
</dbReference>
<evidence type="ECO:0000313" key="7">
    <source>
        <dbReference type="EMBL" id="CAK9151445.1"/>
    </source>
</evidence>
<reference evidence="7 8" key="1">
    <citation type="submission" date="2024-02" db="EMBL/GenBank/DDBJ databases">
        <authorList>
            <person name="Vignale AGUSTIN F."/>
            <person name="Sosa J E."/>
            <person name="Modenutti C."/>
        </authorList>
    </citation>
    <scope>NUCLEOTIDE SEQUENCE [LARGE SCALE GENOMIC DNA]</scope>
</reference>
<protein>
    <recommendedName>
        <fullName evidence="6">tRNA/rRNA methyltransferase SpoU type domain-containing protein</fullName>
    </recommendedName>
</protein>
<name>A0ABC8S2Q2_9AQUA</name>
<dbReference type="Pfam" id="PF20431">
    <property type="entry name" value="E_motif"/>
    <property type="match status" value="1"/>
</dbReference>
<dbReference type="Gene3D" id="1.25.40.10">
    <property type="entry name" value="Tetratricopeptide repeat domain"/>
    <property type="match status" value="5"/>
</dbReference>
<dbReference type="NCBIfam" id="TIGR00756">
    <property type="entry name" value="PPR"/>
    <property type="match status" value="3"/>
</dbReference>
<dbReference type="GO" id="GO:0008168">
    <property type="term" value="F:methyltransferase activity"/>
    <property type="evidence" value="ECO:0007669"/>
    <property type="project" value="UniProtKB-KW"/>
</dbReference>
<dbReference type="InterPro" id="IPR002885">
    <property type="entry name" value="PPR_rpt"/>
</dbReference>
<keyword evidence="2" id="KW-0489">Methyltransferase</keyword>
<sequence>MFNRSLYCFALFSVRKKLGFRLQSYRAHLRCCSFIEEAIPLETTECTDETITQLLTLEPPEESGKDSVEELLLKSDDVSRLMKMERRSDLDSKDQFNQSRRWFPYLDKFDAGSMHLSGGEVLETLDRPIGQSDELLRLYSYVRHQTVGIRSSAILFGLKSCIELGDLEFGRGIHTDALKFGLNISKFVGSSLIGLYSRCGDIEEAAKAFDEIIEKDIVAYTSLITGYAQVGDHRAYEAFRVAYHMQKEEIDPNRVTLVSLLQAASELGALEEGQSIHGYAIRRGIGCSDEVFETSLMDMYNKCGPPNMAATFFARMGSRTVGSWNALISRHLQLGQPLEALHLFFQMVQRNYELDLITLANGLLSCADLENLLVGKIIHAYIVRTGAQLDIVATTALIDMYLKCNHLILAREIFDRIEEKDVISFNVMIAGYLQNGFACQAIEVFYEMVGIGIRLNPVTIMSILSALSDLKDVRQGKCIHGYVFRRGFGSNTEIANQIIYMYAKCGFVQCASRIFKNIKRKDLVSWTSMMMGYLHQGHADEAVTLFRLMQRENLSPDSVTLICLLQAFAQLGFLNLAKEVHCLVQRVSLDIGIPVINSLITAYSKCGKLDMSRVLFEHMAGRCLVSWNTMIAAYGMHGRCVQALKLFDQMKKENVVPDDLTFRSVLAACSHSGLVEEGLHIFRSMKEEYSMIPSEEHYGCMIDLLSRAGRLEEAYDLLRCLPPRQSASALGALLAACRVHGNSEMGETVGRWLLDLEPQNPSTYGLVSNIYAGGEKWKEAAQVRALAKERSLKRTPGYSLIDGEVLEALDPHILDVWKERFRNLAKNRSYSVCLVVEGLCDFGNVSATFWSVDALGFQSVHVVPCDSSKRYGDNRHVSMGAEKWFDIELWNSTEQCFKVLKSRGYRIATTHVGMDAVSIYDMDWSCSTAIVVGNENSGISNEALELSDLHCSIPMKGMVDSFNVFVAAGILMHHAVCDRTSRLGCHGDLTLDDSQTLLEEFYLHHCKSAISIAKEYANRKLTRFTTKL</sequence>
<dbReference type="InterPro" id="IPR001537">
    <property type="entry name" value="SpoU_MeTrfase"/>
</dbReference>
<dbReference type="FunFam" id="1.25.40.10:FF:000880">
    <property type="entry name" value="Pentatricopeptide (PPR) repeat-containing protein-like"/>
    <property type="match status" value="1"/>
</dbReference>
<dbReference type="InterPro" id="IPR029026">
    <property type="entry name" value="tRNA_m1G_MTases_N"/>
</dbReference>
<dbReference type="InterPro" id="IPR046848">
    <property type="entry name" value="E_motif"/>
</dbReference>
<dbReference type="PANTHER" id="PTHR47926">
    <property type="entry name" value="PENTATRICOPEPTIDE REPEAT-CONTAINING PROTEIN"/>
    <property type="match status" value="1"/>
</dbReference>
<evidence type="ECO:0000256" key="1">
    <source>
        <dbReference type="ARBA" id="ARBA00022555"/>
    </source>
</evidence>
<dbReference type="SUPFAM" id="SSF75217">
    <property type="entry name" value="alpha/beta knot"/>
    <property type="match status" value="1"/>
</dbReference>